<dbReference type="PRINTS" id="PR01185">
    <property type="entry name" value="INTEGRINA"/>
</dbReference>
<dbReference type="Gene3D" id="2.130.10.130">
    <property type="entry name" value="Integrin alpha, N-terminal"/>
    <property type="match status" value="3"/>
</dbReference>
<keyword evidence="2" id="KW-0677">Repeat</keyword>
<protein>
    <submittedName>
        <fullName evidence="6">FG-GAP repeat protein</fullName>
    </submittedName>
</protein>
<dbReference type="Pfam" id="PF01839">
    <property type="entry name" value="FG-GAP"/>
    <property type="match status" value="4"/>
</dbReference>
<keyword evidence="5" id="KW-0812">Transmembrane</keyword>
<keyword evidence="5" id="KW-0472">Membrane</keyword>
<dbReference type="InterPro" id="IPR028994">
    <property type="entry name" value="Integrin_alpha_N"/>
</dbReference>
<sequence length="636" mass="65239">MIKRQFYRLYINFFFLVVTGGISLNCWSNPIFLPTVECWVQVPSFRCPKSDINELILALFALSPSVTVSNIANHSILQTGFLVGQIRLGMASVSVSLDGGPYSNAAINGLSWRYQLPAQAVTGTHWNVGTKHTISVIAADGAGNRTVPQVFTVVKGINHDTDGDGFPDLIVSNSLGNAVQGYGLVFLAHGNTGLPSSSPDTILTDGLANSSFFGDRIGAGDFNADGYADIIIGSQAAPAFSTFGYAYIFHSSGQKGVTSQNLSSGGTYNSLIKGHASGDRLGSFVMGGDLNNDGYDDAILTSPWSGGLGYIIYSQGIAGVPSKDLSVTAADITYNFGGNDDFGLMAAVGDINADGYTDLVVSAPTYNAQQGRLYIFVSTAGSIPGAPQQYVLGPNAPAPGCSAGTGCSLASFVLADFNGDSCADLGVGGNTFNTNQGIVFIYNSNCSSVTPYSAIPSATLTGPALATCNGGTNCSFGNSVSTGDTNGDGYPDLFVGAYLSSAGYGNAYLFQSAGSSGISSVDLSAGGTPTSVLTGSAAGLNFGNFIALQDITGDGMSDLLVGAPGGGSGTVFYFKSNGLSGAGNQNLSAGGVATSVLTVPFGQSFGNTIALNRDDSEKIIGLLVPSLERTWLNVFQ</sequence>
<comment type="caution">
    <text evidence="6">The sequence shown here is derived from an EMBL/GenBank/DDBJ whole genome shotgun (WGS) entry which is preliminary data.</text>
</comment>
<dbReference type="OrthoDB" id="344301at2"/>
<evidence type="ECO:0000256" key="5">
    <source>
        <dbReference type="SAM" id="Phobius"/>
    </source>
</evidence>
<dbReference type="InterPro" id="IPR013519">
    <property type="entry name" value="Int_alpha_beta-p"/>
</dbReference>
<evidence type="ECO:0000256" key="1">
    <source>
        <dbReference type="ARBA" id="ARBA00022729"/>
    </source>
</evidence>
<gene>
    <name evidence="6" type="ORF">LEP1GSC058_1929</name>
</gene>
<dbReference type="InterPro" id="IPR013517">
    <property type="entry name" value="FG-GAP"/>
</dbReference>
<reference evidence="6" key="1">
    <citation type="submission" date="2013-04" db="EMBL/GenBank/DDBJ databases">
        <authorList>
            <person name="Harkins D.M."/>
            <person name="Durkin A.S."/>
            <person name="Selengut J.D."/>
            <person name="Sanka R."/>
            <person name="DePew J."/>
            <person name="Purushe J."/>
            <person name="Ahmed A."/>
            <person name="van der Linden H."/>
            <person name="Goris M.G.A."/>
            <person name="Hartskeerl R.A."/>
            <person name="Vinetz J.M."/>
            <person name="Sutton G.G."/>
            <person name="Nelson W.C."/>
            <person name="Fouts D.E."/>
        </authorList>
    </citation>
    <scope>NUCLEOTIDE SEQUENCE [LARGE SCALE GENOMIC DNA]</scope>
    <source>
        <strain evidence="6">BUT 6</strain>
    </source>
</reference>
<dbReference type="SUPFAM" id="SSF69318">
    <property type="entry name" value="Integrin alpha N-terminal domain"/>
    <property type="match status" value="2"/>
</dbReference>
<dbReference type="EMBL" id="AKWZ02000003">
    <property type="protein sequence ID" value="EPG75326.1"/>
    <property type="molecule type" value="Genomic_DNA"/>
</dbReference>
<evidence type="ECO:0000313" key="7">
    <source>
        <dbReference type="Proteomes" id="UP000014540"/>
    </source>
</evidence>
<dbReference type="AlphaFoldDB" id="S3UY29"/>
<dbReference type="Proteomes" id="UP000014540">
    <property type="component" value="Unassembled WGS sequence"/>
</dbReference>
<dbReference type="InterPro" id="IPR000413">
    <property type="entry name" value="Integrin_alpha"/>
</dbReference>
<evidence type="ECO:0000256" key="3">
    <source>
        <dbReference type="ARBA" id="ARBA00022801"/>
    </source>
</evidence>
<dbReference type="SMART" id="SM00191">
    <property type="entry name" value="Int_alpha"/>
    <property type="match status" value="7"/>
</dbReference>
<keyword evidence="5" id="KW-1133">Transmembrane helix</keyword>
<dbReference type="STRING" id="1193011.LEP1GSC058_1929"/>
<evidence type="ECO:0000256" key="4">
    <source>
        <dbReference type="ARBA" id="ARBA00023180"/>
    </source>
</evidence>
<organism evidence="6 7">
    <name type="scientific">Leptospira fainei serovar Hurstbridge str. BUT 6</name>
    <dbReference type="NCBI Taxonomy" id="1193011"/>
    <lineage>
        <taxon>Bacteria</taxon>
        <taxon>Pseudomonadati</taxon>
        <taxon>Spirochaetota</taxon>
        <taxon>Spirochaetia</taxon>
        <taxon>Leptospirales</taxon>
        <taxon>Leptospiraceae</taxon>
        <taxon>Leptospira</taxon>
    </lineage>
</organism>
<dbReference type="GO" id="GO:0016787">
    <property type="term" value="F:hydrolase activity"/>
    <property type="evidence" value="ECO:0007669"/>
    <property type="project" value="UniProtKB-KW"/>
</dbReference>
<accession>S3UY29</accession>
<dbReference type="GO" id="GO:0007155">
    <property type="term" value="P:cell adhesion"/>
    <property type="evidence" value="ECO:0007669"/>
    <property type="project" value="InterPro"/>
</dbReference>
<dbReference type="PANTHER" id="PTHR23221">
    <property type="entry name" value="GLYCOSYLPHOSPHATIDYLINOSITOL PHOSPHOLIPASE D"/>
    <property type="match status" value="1"/>
</dbReference>
<dbReference type="PROSITE" id="PS51470">
    <property type="entry name" value="FG_GAP"/>
    <property type="match status" value="3"/>
</dbReference>
<keyword evidence="4" id="KW-0325">Glycoprotein</keyword>
<name>S3UY29_9LEPT</name>
<dbReference type="PANTHER" id="PTHR23221:SF7">
    <property type="entry name" value="PHOSPHATIDYLINOSITOL-GLYCAN-SPECIFIC PHOSPHOLIPASE D"/>
    <property type="match status" value="1"/>
</dbReference>
<keyword evidence="1" id="KW-0732">Signal</keyword>
<feature type="transmembrane region" description="Helical" evidence="5">
    <location>
        <begin position="7"/>
        <end position="24"/>
    </location>
</feature>
<evidence type="ECO:0000313" key="6">
    <source>
        <dbReference type="EMBL" id="EPG75326.1"/>
    </source>
</evidence>
<dbReference type="GO" id="GO:0008305">
    <property type="term" value="C:integrin complex"/>
    <property type="evidence" value="ECO:0007669"/>
    <property type="project" value="InterPro"/>
</dbReference>
<proteinExistence type="predicted"/>
<keyword evidence="7" id="KW-1185">Reference proteome</keyword>
<keyword evidence="3" id="KW-0378">Hydrolase</keyword>
<evidence type="ECO:0000256" key="2">
    <source>
        <dbReference type="ARBA" id="ARBA00022737"/>
    </source>
</evidence>